<keyword evidence="1" id="KW-0732">Signal</keyword>
<feature type="signal peptide" evidence="1">
    <location>
        <begin position="1"/>
        <end position="22"/>
    </location>
</feature>
<proteinExistence type="predicted"/>
<dbReference type="RefSeq" id="WP_133942662.1">
    <property type="nucleotide sequence ID" value="NZ_SOEO01000001.1"/>
</dbReference>
<organism evidence="2 3">
    <name type="scientific">Epilithonimonas xixisoli</name>
    <dbReference type="NCBI Taxonomy" id="1476462"/>
    <lineage>
        <taxon>Bacteria</taxon>
        <taxon>Pseudomonadati</taxon>
        <taxon>Bacteroidota</taxon>
        <taxon>Flavobacteriia</taxon>
        <taxon>Flavobacteriales</taxon>
        <taxon>Weeksellaceae</taxon>
        <taxon>Chryseobacterium group</taxon>
        <taxon>Epilithonimonas</taxon>
    </lineage>
</organism>
<dbReference type="EMBL" id="SOEO01000001">
    <property type="protein sequence ID" value="TDX86013.1"/>
    <property type="molecule type" value="Genomic_DNA"/>
</dbReference>
<dbReference type="InterPro" id="IPR008969">
    <property type="entry name" value="CarboxyPept-like_regulatory"/>
</dbReference>
<feature type="chain" id="PRO_5020310008" description="Carboxypeptidase-like protein" evidence="1">
    <location>
        <begin position="23"/>
        <end position="243"/>
    </location>
</feature>
<dbReference type="Proteomes" id="UP000295313">
    <property type="component" value="Unassembled WGS sequence"/>
</dbReference>
<name>A0A4R8IGR4_9FLAO</name>
<gene>
    <name evidence="2" type="ORF">B0I22_0110</name>
</gene>
<reference evidence="2 3" key="1">
    <citation type="submission" date="2019-03" db="EMBL/GenBank/DDBJ databases">
        <title>Genomic Encyclopedia of Type Strains, Phase III (KMG-III): the genomes of soil and plant-associated and newly described type strains.</title>
        <authorList>
            <person name="Whitman W."/>
        </authorList>
    </citation>
    <scope>NUCLEOTIDE SEQUENCE [LARGE SCALE GENOMIC DNA]</scope>
    <source>
        <strain evidence="2 3">CGMCC 1.12802</strain>
    </source>
</reference>
<dbReference type="SUPFAM" id="SSF49464">
    <property type="entry name" value="Carboxypeptidase regulatory domain-like"/>
    <property type="match status" value="1"/>
</dbReference>
<keyword evidence="3" id="KW-1185">Reference proteome</keyword>
<dbReference type="AlphaFoldDB" id="A0A4R8IGR4"/>
<evidence type="ECO:0000313" key="2">
    <source>
        <dbReference type="EMBL" id="TDX86013.1"/>
    </source>
</evidence>
<evidence type="ECO:0000256" key="1">
    <source>
        <dbReference type="SAM" id="SignalP"/>
    </source>
</evidence>
<evidence type="ECO:0000313" key="3">
    <source>
        <dbReference type="Proteomes" id="UP000295313"/>
    </source>
</evidence>
<evidence type="ECO:0008006" key="4">
    <source>
        <dbReference type="Google" id="ProtNLM"/>
    </source>
</evidence>
<protein>
    <recommendedName>
        <fullName evidence="4">Carboxypeptidase-like protein</fullName>
    </recommendedName>
</protein>
<accession>A0A4R8IGR4</accession>
<dbReference type="OrthoDB" id="1254493at2"/>
<comment type="caution">
    <text evidence="2">The sequence shown here is derived from an EMBL/GenBank/DDBJ whole genome shotgun (WGS) entry which is preliminary data.</text>
</comment>
<sequence>MKKFLFLYFLLISISIYSQTLSGIVVTDDSARLPKTLVVNMSSDQKVWSNELGEFSINAKPGDEIRFVKENYEREKVIVSNNLNITVRLSKIPMEIEEVKIENKRVAEAKKEELRKSIGLPKGPEKPREKPAEAVNDILMPLIGIPPTIKIQAIYDVLSGKSRRLKRLYKYEDLQEGLAWIRNNVDLEYFSDAGIAPERFNDFLIFSLRDEKVLMYMKAKNLGGITISLDNNIKDYLERIAQK</sequence>